<name>A0AAD7VAU2_9FUNG</name>
<dbReference type="Proteomes" id="UP001234581">
    <property type="component" value="Unassembled WGS sequence"/>
</dbReference>
<dbReference type="PANTHER" id="PTHR28076:SF1">
    <property type="entry name" value="PROSPORE MEMBRANE ADAPTER PROTEIN SPO71"/>
    <property type="match status" value="1"/>
</dbReference>
<comment type="caution">
    <text evidence="3">The sequence shown here is derived from an EMBL/GenBank/DDBJ whole genome shotgun (WGS) entry which is preliminary data.</text>
</comment>
<sequence>MTPIQRQLVAIDEGFSSGGVGSSETPDSCIGPPTPSFDSTTLSNNGDPPSHVSFSDYQPHFHSKMTRTEWLTPENKSKAPSSISSRSSDKQPFVQSISHYASSISSAIRRVHPLDDIRQEQSSDEDDDDDPVTSSSTTTRQPPPPQSSIPIIRREPPTNTNTPASSFLQVPKPASSMQQSVTSLASATSRSTVPLTAVDEMSTTGDGILMRGKLLCAIYMKWFSRRVSMSEATQEHLRLRQTRLSWRQFEAVLRHDRLQLYLVTNLVIKTRRLAHTIYLRPQRSKNIHNVRLSLVSPLDFTWRLEFESCQGRTVQFYFCSRTVPQSQAWYMALYRHSTIITTPLPSLIDLYIPSYNNLLIRLPLAQCDLKINNHNIRAHDIKRAVLSLMERQDIKPDHWTMKNVQLCWHREGQQYQWIPDTNFIVDPQLIEKTHTLQLRYRPQRLRPEENTPRPVMEGDLVLQTDLQGNELKNARSVYAMIEGNLMFLLDPIKASRPPGAEEPNDSPRWSFARISGATLISARAKRGFRSVTRFFHHNNNEQISVHGAEKECRRRAKNITHAFAVLDLTRGTRVRRRQQTNVEQVIQQRAFEIHIDNVVLQMEAPTMHTMFEWIQWIHKLLQTLGRQLSRDVVPLIGQARLGFRIERRWKGVLHAGMLYVRQDYLDTFKQRYCVLIPGKKLVLFRTCRRKRCSGAAQQHWTSYEHFATLKLDRVYIHGDDAQQHESKATRQPPRIYSDGTVVSSQDSSSNAECSFVIWQTAQRHILVTLRERLSTFKFGHRLGRKGTVWVFLARSEEEKSAWMWALHQAIE</sequence>
<gene>
    <name evidence="3" type="ORF">O0I10_002397</name>
</gene>
<dbReference type="PANTHER" id="PTHR28076">
    <property type="entry name" value="SPORULATION-SPECIFIC PROTEIN 71"/>
    <property type="match status" value="1"/>
</dbReference>
<feature type="compositionally biased region" description="Polar residues" evidence="1">
    <location>
        <begin position="175"/>
        <end position="189"/>
    </location>
</feature>
<dbReference type="InterPro" id="IPR001849">
    <property type="entry name" value="PH_domain"/>
</dbReference>
<evidence type="ECO:0000256" key="1">
    <source>
        <dbReference type="SAM" id="MobiDB-lite"/>
    </source>
</evidence>
<dbReference type="GO" id="GO:1902657">
    <property type="term" value="P:protein localization to prospore membrane"/>
    <property type="evidence" value="ECO:0007669"/>
    <property type="project" value="InterPro"/>
</dbReference>
<dbReference type="Pfam" id="PF23207">
    <property type="entry name" value="PH_SPO71"/>
    <property type="match status" value="1"/>
</dbReference>
<feature type="region of interest" description="Disordered" evidence="1">
    <location>
        <begin position="1"/>
        <end position="96"/>
    </location>
</feature>
<dbReference type="Gene3D" id="2.30.29.30">
    <property type="entry name" value="Pleckstrin-homology domain (PH domain)/Phosphotyrosine-binding domain (PTB)"/>
    <property type="match status" value="1"/>
</dbReference>
<evidence type="ECO:0000313" key="3">
    <source>
        <dbReference type="EMBL" id="KAJ8662065.1"/>
    </source>
</evidence>
<evidence type="ECO:0000313" key="4">
    <source>
        <dbReference type="Proteomes" id="UP001234581"/>
    </source>
</evidence>
<feature type="compositionally biased region" description="Polar residues" evidence="1">
    <location>
        <begin position="36"/>
        <end position="56"/>
    </location>
</feature>
<proteinExistence type="predicted"/>
<dbReference type="InterPro" id="IPR040345">
    <property type="entry name" value="Mug56/Spo71"/>
</dbReference>
<dbReference type="PROSITE" id="PS50003">
    <property type="entry name" value="PH_DOMAIN"/>
    <property type="match status" value="1"/>
</dbReference>
<dbReference type="InterPro" id="IPR057379">
    <property type="entry name" value="PH_SPO71"/>
</dbReference>
<dbReference type="InterPro" id="IPR039486">
    <property type="entry name" value="Mug56/Spo71_PH"/>
</dbReference>
<dbReference type="InterPro" id="IPR011993">
    <property type="entry name" value="PH-like_dom_sf"/>
</dbReference>
<evidence type="ECO:0000259" key="2">
    <source>
        <dbReference type="PROSITE" id="PS50003"/>
    </source>
</evidence>
<reference evidence="3 4" key="1">
    <citation type="submission" date="2023-03" db="EMBL/GenBank/DDBJ databases">
        <title>Genome sequence of Lichtheimia ornata CBS 291.66.</title>
        <authorList>
            <person name="Mohabir J.T."/>
            <person name="Shea T.P."/>
            <person name="Kurbessoian T."/>
            <person name="Berby B."/>
            <person name="Fontaine J."/>
            <person name="Livny J."/>
            <person name="Gnirke A."/>
            <person name="Stajich J.E."/>
            <person name="Cuomo C.A."/>
        </authorList>
    </citation>
    <scope>NUCLEOTIDE SEQUENCE [LARGE SCALE GENOMIC DNA]</scope>
    <source>
        <strain evidence="3">CBS 291.66</strain>
    </source>
</reference>
<dbReference type="RefSeq" id="XP_058346978.1">
    <property type="nucleotide sequence ID" value="XM_058482480.1"/>
</dbReference>
<dbReference type="GeneID" id="83209814"/>
<dbReference type="AlphaFoldDB" id="A0AAD7VAU2"/>
<keyword evidence="4" id="KW-1185">Reference proteome</keyword>
<feature type="region of interest" description="Disordered" evidence="1">
    <location>
        <begin position="119"/>
        <end position="189"/>
    </location>
</feature>
<protein>
    <recommendedName>
        <fullName evidence="2">PH domain-containing protein</fullName>
    </recommendedName>
</protein>
<dbReference type="Pfam" id="PF15404">
    <property type="entry name" value="PH_4"/>
    <property type="match status" value="1"/>
</dbReference>
<accession>A0AAD7VAU2</accession>
<feature type="domain" description="PH" evidence="2">
    <location>
        <begin position="651"/>
        <end position="811"/>
    </location>
</feature>
<dbReference type="SMART" id="SM00233">
    <property type="entry name" value="PH"/>
    <property type="match status" value="3"/>
</dbReference>
<dbReference type="EMBL" id="JARTCD010000006">
    <property type="protein sequence ID" value="KAJ8662065.1"/>
    <property type="molecule type" value="Genomic_DNA"/>
</dbReference>
<feature type="compositionally biased region" description="Polar residues" evidence="1">
    <location>
        <begin position="159"/>
        <end position="168"/>
    </location>
</feature>
<dbReference type="SUPFAM" id="SSF50729">
    <property type="entry name" value="PH domain-like"/>
    <property type="match status" value="1"/>
</dbReference>
<organism evidence="3 4">
    <name type="scientific">Lichtheimia ornata</name>
    <dbReference type="NCBI Taxonomy" id="688661"/>
    <lineage>
        <taxon>Eukaryota</taxon>
        <taxon>Fungi</taxon>
        <taxon>Fungi incertae sedis</taxon>
        <taxon>Mucoromycota</taxon>
        <taxon>Mucoromycotina</taxon>
        <taxon>Mucoromycetes</taxon>
        <taxon>Mucorales</taxon>
        <taxon>Lichtheimiaceae</taxon>
        <taxon>Lichtheimia</taxon>
    </lineage>
</organism>
<feature type="compositionally biased region" description="Acidic residues" evidence="1">
    <location>
        <begin position="122"/>
        <end position="131"/>
    </location>
</feature>